<dbReference type="InterPro" id="IPR011701">
    <property type="entry name" value="MFS"/>
</dbReference>
<evidence type="ECO:0000313" key="8">
    <source>
        <dbReference type="Proteomes" id="UP001056730"/>
    </source>
</evidence>
<sequence length="425" mass="46098">MQKILSKLGFSDTKTAIGFFSVATAGQVIYSSFEAFKGTFYDLLLKVLGLTNAQLGIIFSLIGISVFLYIPAGWVNNRFSTKSILVTGLLIRFLTINYIVIFNPAFAGLKVIATIWGIVDAFFWPAVLNGVVIMTKGKNQSVGFGLLESLRRAQEVIMNLLVVGTMALISGIVVFKGFMLFYNLLIIPLVFLIIKYVPKNGISIEEASETNKSADALKGLIHVALKPQVWLAAMAAMAVYWSYIILIYTVPYLHAVFGLSSGQTALFGIFNTGIMGIIGGITAGILAEKLFKSSSLMMAVSLFLSAVCLGVTLILPHNKSAVFVSIAVLFLFSFFIFLSKGIILAPVAEVPINEKYSGSAMSIGSFLAYAPVFWAYSMNGTIIDKHVNNPLEAYRIIFLIGVVVALFGAVCALVMSFLKKKTAIQ</sequence>
<dbReference type="GO" id="GO:0005886">
    <property type="term" value="C:plasma membrane"/>
    <property type="evidence" value="ECO:0007669"/>
    <property type="project" value="UniProtKB-SubCell"/>
</dbReference>
<evidence type="ECO:0000256" key="2">
    <source>
        <dbReference type="ARBA" id="ARBA00022475"/>
    </source>
</evidence>
<accession>A0A9Q9D5P3</accession>
<feature type="transmembrane region" description="Helical" evidence="6">
    <location>
        <begin position="84"/>
        <end position="106"/>
    </location>
</feature>
<feature type="transmembrane region" description="Helical" evidence="6">
    <location>
        <begin position="356"/>
        <end position="376"/>
    </location>
</feature>
<evidence type="ECO:0000256" key="3">
    <source>
        <dbReference type="ARBA" id="ARBA00022692"/>
    </source>
</evidence>
<feature type="transmembrane region" description="Helical" evidence="6">
    <location>
        <begin position="229"/>
        <end position="253"/>
    </location>
</feature>
<evidence type="ECO:0000256" key="4">
    <source>
        <dbReference type="ARBA" id="ARBA00022989"/>
    </source>
</evidence>
<reference evidence="7" key="1">
    <citation type="journal article" date="2022" name="Front. Microbiol.">
        <title>Feed Insects as a Reservoir of Granadaene-Producing Lactococci.</title>
        <authorList>
            <person name="Neuzil-Bunesova V."/>
            <person name="Ramirez Garcia A."/>
            <person name="Modrackova N."/>
            <person name="Makovska M."/>
            <person name="Sabolova M."/>
            <person name="Sproer C."/>
            <person name="Bunk B."/>
            <person name="Blom J."/>
            <person name="Schwab C."/>
        </authorList>
    </citation>
    <scope>NUCLEOTIDE SEQUENCE</scope>
    <source>
        <strain evidence="7">I4/6O</strain>
    </source>
</reference>
<feature type="transmembrane region" description="Helical" evidence="6">
    <location>
        <begin position="396"/>
        <end position="418"/>
    </location>
</feature>
<keyword evidence="3 6" id="KW-0812">Transmembrane</keyword>
<dbReference type="SUPFAM" id="SSF103473">
    <property type="entry name" value="MFS general substrate transporter"/>
    <property type="match status" value="1"/>
</dbReference>
<protein>
    <submittedName>
        <fullName evidence="7">MFS transporter</fullName>
    </submittedName>
</protein>
<keyword evidence="5 6" id="KW-0472">Membrane</keyword>
<feature type="transmembrane region" description="Helical" evidence="6">
    <location>
        <begin position="156"/>
        <end position="174"/>
    </location>
</feature>
<feature type="transmembrane region" description="Helical" evidence="6">
    <location>
        <begin position="296"/>
        <end position="315"/>
    </location>
</feature>
<dbReference type="KEGG" id="lfo:LMK00_05790"/>
<evidence type="ECO:0000256" key="6">
    <source>
        <dbReference type="SAM" id="Phobius"/>
    </source>
</evidence>
<organism evidence="7 8">
    <name type="scientific">Lactococcus formosensis</name>
    <dbReference type="NCBI Taxonomy" id="1281486"/>
    <lineage>
        <taxon>Bacteria</taxon>
        <taxon>Bacillati</taxon>
        <taxon>Bacillota</taxon>
        <taxon>Bacilli</taxon>
        <taxon>Lactobacillales</taxon>
        <taxon>Streptococcaceae</taxon>
        <taxon>Lactococcus</taxon>
    </lineage>
</organism>
<evidence type="ECO:0000313" key="7">
    <source>
        <dbReference type="EMBL" id="USJ19345.1"/>
    </source>
</evidence>
<dbReference type="PANTHER" id="PTHR43124">
    <property type="entry name" value="PURINE EFFLUX PUMP PBUE"/>
    <property type="match status" value="1"/>
</dbReference>
<dbReference type="GO" id="GO:0022857">
    <property type="term" value="F:transmembrane transporter activity"/>
    <property type="evidence" value="ECO:0007669"/>
    <property type="project" value="InterPro"/>
</dbReference>
<dbReference type="AlphaFoldDB" id="A0A9Q9D5P3"/>
<gene>
    <name evidence="7" type="ORF">LMK00_05790</name>
</gene>
<feature type="transmembrane region" description="Helical" evidence="6">
    <location>
        <begin position="180"/>
        <end position="197"/>
    </location>
</feature>
<dbReference type="Gene3D" id="1.20.1250.20">
    <property type="entry name" value="MFS general substrate transporter like domains"/>
    <property type="match status" value="2"/>
</dbReference>
<dbReference type="RefSeq" id="WP_252175002.1">
    <property type="nucleotide sequence ID" value="NZ_CP086395.1"/>
</dbReference>
<dbReference type="CDD" id="cd06174">
    <property type="entry name" value="MFS"/>
    <property type="match status" value="1"/>
</dbReference>
<feature type="transmembrane region" description="Helical" evidence="6">
    <location>
        <begin position="321"/>
        <end position="344"/>
    </location>
</feature>
<comment type="subcellular location">
    <subcellularLocation>
        <location evidence="1">Cell membrane</location>
        <topology evidence="1">Multi-pass membrane protein</topology>
    </subcellularLocation>
</comment>
<evidence type="ECO:0000256" key="1">
    <source>
        <dbReference type="ARBA" id="ARBA00004651"/>
    </source>
</evidence>
<feature type="transmembrane region" description="Helical" evidence="6">
    <location>
        <begin position="53"/>
        <end position="72"/>
    </location>
</feature>
<dbReference type="EMBL" id="CP086395">
    <property type="protein sequence ID" value="USJ19345.1"/>
    <property type="molecule type" value="Genomic_DNA"/>
</dbReference>
<dbReference type="PANTHER" id="PTHR43124:SF3">
    <property type="entry name" value="CHLORAMPHENICOL EFFLUX PUMP RV0191"/>
    <property type="match status" value="1"/>
</dbReference>
<feature type="transmembrane region" description="Helical" evidence="6">
    <location>
        <begin position="112"/>
        <end position="135"/>
    </location>
</feature>
<name>A0A9Q9D5P3_9LACT</name>
<proteinExistence type="predicted"/>
<dbReference type="InterPro" id="IPR050189">
    <property type="entry name" value="MFS_Efflux_Transporters"/>
</dbReference>
<dbReference type="InterPro" id="IPR036259">
    <property type="entry name" value="MFS_trans_sf"/>
</dbReference>
<feature type="transmembrane region" description="Helical" evidence="6">
    <location>
        <begin position="16"/>
        <end position="33"/>
    </location>
</feature>
<dbReference type="Proteomes" id="UP001056730">
    <property type="component" value="Chromosome"/>
</dbReference>
<keyword evidence="4 6" id="KW-1133">Transmembrane helix</keyword>
<evidence type="ECO:0000256" key="5">
    <source>
        <dbReference type="ARBA" id="ARBA00023136"/>
    </source>
</evidence>
<keyword evidence="2" id="KW-1003">Cell membrane</keyword>
<feature type="transmembrane region" description="Helical" evidence="6">
    <location>
        <begin position="265"/>
        <end position="287"/>
    </location>
</feature>
<dbReference type="Pfam" id="PF07690">
    <property type="entry name" value="MFS_1"/>
    <property type="match status" value="1"/>
</dbReference>